<comment type="caution">
    <text evidence="1">The sequence shown here is derived from an EMBL/GenBank/DDBJ whole genome shotgun (WGS) entry which is preliminary data.</text>
</comment>
<organism evidence="1 2">
    <name type="scientific">Asterophora parasitica</name>
    <dbReference type="NCBI Taxonomy" id="117018"/>
    <lineage>
        <taxon>Eukaryota</taxon>
        <taxon>Fungi</taxon>
        <taxon>Dikarya</taxon>
        <taxon>Basidiomycota</taxon>
        <taxon>Agaricomycotina</taxon>
        <taxon>Agaricomycetes</taxon>
        <taxon>Agaricomycetidae</taxon>
        <taxon>Agaricales</taxon>
        <taxon>Tricholomatineae</taxon>
        <taxon>Lyophyllaceae</taxon>
        <taxon>Asterophora</taxon>
    </lineage>
</organism>
<name>A0A9P7K2T9_9AGAR</name>
<keyword evidence="2" id="KW-1185">Reference proteome</keyword>
<dbReference type="AlphaFoldDB" id="A0A9P7K2T9"/>
<evidence type="ECO:0000313" key="2">
    <source>
        <dbReference type="Proteomes" id="UP000775547"/>
    </source>
</evidence>
<evidence type="ECO:0000313" key="1">
    <source>
        <dbReference type="EMBL" id="KAG5634260.1"/>
    </source>
</evidence>
<accession>A0A9P7K2T9</accession>
<dbReference type="OrthoDB" id="3133596at2759"/>
<protein>
    <submittedName>
        <fullName evidence="1">Uncharacterized protein</fullName>
    </submittedName>
</protein>
<dbReference type="Proteomes" id="UP000775547">
    <property type="component" value="Unassembled WGS sequence"/>
</dbReference>
<reference evidence="1" key="1">
    <citation type="submission" date="2020-07" db="EMBL/GenBank/DDBJ databases">
        <authorList>
            <person name="Nieuwenhuis M."/>
            <person name="Van De Peppel L.J.J."/>
        </authorList>
    </citation>
    <scope>NUCLEOTIDE SEQUENCE</scope>
    <source>
        <strain evidence="1">AP01</strain>
        <tissue evidence="1">Mycelium</tissue>
    </source>
</reference>
<sequence length="198" mass="22961">MYEPSYKYTLIASQAMTDIVIHCPPTSAITQTAAEAHTYPFRSLPIITSHVHPCFVICHVGRIVGRPGYMDMLMDYELNNQDFSPVFLECLRCYHQWLMRVIPLDSPFYGLRKTSEMDFAIRYGLTPLLGRLDRSSYLTAVRWRNKRRAVQEHIARYSSSHRRQKPEEDDESLDVTDFVHGWVASMQGQKFQAVDNPV</sequence>
<proteinExistence type="predicted"/>
<reference evidence="1" key="2">
    <citation type="submission" date="2021-10" db="EMBL/GenBank/DDBJ databases">
        <title>Phylogenomics reveals ancestral predisposition of the termite-cultivated fungus Termitomyces towards a domesticated lifestyle.</title>
        <authorList>
            <person name="Auxier B."/>
            <person name="Grum-Grzhimaylo A."/>
            <person name="Cardenas M.E."/>
            <person name="Lodge J.D."/>
            <person name="Laessoe T."/>
            <person name="Pedersen O."/>
            <person name="Smith M.E."/>
            <person name="Kuyper T.W."/>
            <person name="Franco-Molano E.A."/>
            <person name="Baroni T.J."/>
            <person name="Aanen D.K."/>
        </authorList>
    </citation>
    <scope>NUCLEOTIDE SEQUENCE</scope>
    <source>
        <strain evidence="1">AP01</strain>
        <tissue evidence="1">Mycelium</tissue>
    </source>
</reference>
<gene>
    <name evidence="1" type="ORF">DXG03_006041</name>
</gene>
<dbReference type="EMBL" id="JABCKV010003907">
    <property type="protein sequence ID" value="KAG5634260.1"/>
    <property type="molecule type" value="Genomic_DNA"/>
</dbReference>